<reference evidence="10 11" key="1">
    <citation type="journal article" date="2019" name="Int. J. Syst. Evol. Microbiol.">
        <title>The Global Catalogue of Microorganisms (GCM) 10K type strain sequencing project: providing services to taxonomists for standard genome sequencing and annotation.</title>
        <authorList>
            <consortium name="The Broad Institute Genomics Platform"/>
            <consortium name="The Broad Institute Genome Sequencing Center for Infectious Disease"/>
            <person name="Wu L."/>
            <person name="Ma J."/>
        </authorList>
    </citation>
    <scope>NUCLEOTIDE SEQUENCE [LARGE SCALE GENOMIC DNA]</scope>
    <source>
        <strain evidence="10 11">JCM 9933</strain>
    </source>
</reference>
<dbReference type="InterPro" id="IPR000089">
    <property type="entry name" value="Biotin_lipoyl"/>
</dbReference>
<dbReference type="PANTHER" id="PTHR18866:SF33">
    <property type="entry name" value="METHYLCROTONOYL-COA CARBOXYLASE SUBUNIT ALPHA, MITOCHONDRIAL-RELATED"/>
    <property type="match status" value="1"/>
</dbReference>
<dbReference type="InterPro" id="IPR005479">
    <property type="entry name" value="CPAse_ATP-bd"/>
</dbReference>
<evidence type="ECO:0000313" key="11">
    <source>
        <dbReference type="Proteomes" id="UP001501588"/>
    </source>
</evidence>
<sequence length="669" mass="70778">MFRTLLIANRGEIACRVIRTARRLGIRCVAVFSEADAGALHVAMADEAHPIGPAPAAQSYLRADRILEAARASGAEAIHPGYGFLSENAEFGEACAAAGVSFVGPPPAAIRAMGSKAESKRIMAEANVPIVPGYHGEAQDDALLASEAARIGFPVLIKASAGGGGKGMRPVLAAGDFATELAGARREAKAAFGDDRVLLERYLQKPRHVEVQVFADGHGNTIHLHTRDCSVQRRHQKVLEEAPAPDLSPALRARLHDAAVAAARAVGYVNAGTVEFIVEGEDAFFMEMNTRLQVEHPVTEMVTGLDLVEWQLRVAAGEPLPRREAPPVRGHSAEVRLYAEDPAHGFRPAAGVVRRFSTPPGAEGLRIETGIRSGDAITPNYDPMVAKVVAWGPDRPAALRRLAAALDETEVVGLATNLDFLRRLARHPAMVRAELDTGFLGRHLADLVPAATAAPPRALAAAAAIHLDRQARSRAARPASPWDRADGWRLRGGAERLLRLHDGAEAHDLHLRQERGGALRLLLEDGKEARVGRVAAEGGERHRTITVDGLVLRVGVAAGEGEAFAITLSGAGHAGDTWSFRPLDPYAPPGGDVAAEGRLSAPIPGRVVQLLVGEGDVVERGQVLAVLEAMKTELRITAPADGTVAHVGCAVGDSVEEGTEIVTLDVKGD</sequence>
<dbReference type="Pfam" id="PF02786">
    <property type="entry name" value="CPSase_L_D2"/>
    <property type="match status" value="1"/>
</dbReference>
<feature type="domain" description="ATP-grasp" evidence="8">
    <location>
        <begin position="120"/>
        <end position="316"/>
    </location>
</feature>
<dbReference type="InterPro" id="IPR011054">
    <property type="entry name" value="Rudment_hybrid_motif"/>
</dbReference>
<dbReference type="InterPro" id="IPR005481">
    <property type="entry name" value="BC-like_N"/>
</dbReference>
<dbReference type="Proteomes" id="UP001501588">
    <property type="component" value="Unassembled WGS sequence"/>
</dbReference>
<evidence type="ECO:0000259" key="7">
    <source>
        <dbReference type="PROSITE" id="PS50968"/>
    </source>
</evidence>
<dbReference type="InterPro" id="IPR011761">
    <property type="entry name" value="ATP-grasp"/>
</dbReference>
<dbReference type="SUPFAM" id="SSF56059">
    <property type="entry name" value="Glutathione synthetase ATP-binding domain-like"/>
    <property type="match status" value="1"/>
</dbReference>
<dbReference type="PROSITE" id="PS50979">
    <property type="entry name" value="BC"/>
    <property type="match status" value="1"/>
</dbReference>
<dbReference type="Gene3D" id="3.30.700.40">
    <property type="match status" value="1"/>
</dbReference>
<dbReference type="Pfam" id="PF00364">
    <property type="entry name" value="Biotin_lipoyl"/>
    <property type="match status" value="1"/>
</dbReference>
<feature type="domain" description="Biotin carboxylation" evidence="9">
    <location>
        <begin position="1"/>
        <end position="445"/>
    </location>
</feature>
<dbReference type="SUPFAM" id="SSF52440">
    <property type="entry name" value="PreATP-grasp domain"/>
    <property type="match status" value="1"/>
</dbReference>
<accession>A0ABN1F7Y2</accession>
<comment type="caution">
    <text evidence="10">The sequence shown here is derived from an EMBL/GenBank/DDBJ whole genome shotgun (WGS) entry which is preliminary data.</text>
</comment>
<evidence type="ECO:0000259" key="8">
    <source>
        <dbReference type="PROSITE" id="PS50975"/>
    </source>
</evidence>
<keyword evidence="11" id="KW-1185">Reference proteome</keyword>
<dbReference type="Gene3D" id="2.40.50.100">
    <property type="match status" value="1"/>
</dbReference>
<dbReference type="CDD" id="cd06850">
    <property type="entry name" value="biotinyl_domain"/>
    <property type="match status" value="1"/>
</dbReference>
<evidence type="ECO:0000256" key="5">
    <source>
        <dbReference type="ARBA" id="ARBA00023267"/>
    </source>
</evidence>
<gene>
    <name evidence="10" type="ORF">GCM10009416_23690</name>
</gene>
<evidence type="ECO:0000256" key="6">
    <source>
        <dbReference type="PROSITE-ProRule" id="PRU00409"/>
    </source>
</evidence>
<evidence type="ECO:0000256" key="2">
    <source>
        <dbReference type="ARBA" id="ARBA00022598"/>
    </source>
</evidence>
<dbReference type="SMART" id="SM01209">
    <property type="entry name" value="GARS_A"/>
    <property type="match status" value="1"/>
</dbReference>
<dbReference type="SUPFAM" id="SSF51246">
    <property type="entry name" value="Rudiment single hybrid motif"/>
    <property type="match status" value="1"/>
</dbReference>
<keyword evidence="2" id="KW-0436">Ligase</keyword>
<dbReference type="EMBL" id="BAAAFZ010000029">
    <property type="protein sequence ID" value="GAA0584554.1"/>
    <property type="molecule type" value="Genomic_DNA"/>
</dbReference>
<evidence type="ECO:0000256" key="4">
    <source>
        <dbReference type="ARBA" id="ARBA00022840"/>
    </source>
</evidence>
<keyword evidence="3 6" id="KW-0547">Nucleotide-binding</keyword>
<evidence type="ECO:0000259" key="9">
    <source>
        <dbReference type="PROSITE" id="PS50979"/>
    </source>
</evidence>
<evidence type="ECO:0000256" key="1">
    <source>
        <dbReference type="ARBA" id="ARBA00001953"/>
    </source>
</evidence>
<dbReference type="SMART" id="SM00878">
    <property type="entry name" value="Biotin_carb_C"/>
    <property type="match status" value="1"/>
</dbReference>
<protein>
    <submittedName>
        <fullName evidence="10">Acetyl/propionyl/methylcrotonyl-CoA carboxylase subunit alpha</fullName>
    </submittedName>
</protein>
<dbReference type="PROSITE" id="PS00867">
    <property type="entry name" value="CPSASE_2"/>
    <property type="match status" value="1"/>
</dbReference>
<dbReference type="Pfam" id="PF02785">
    <property type="entry name" value="Biotin_carb_C"/>
    <property type="match status" value="1"/>
</dbReference>
<keyword evidence="5" id="KW-0092">Biotin</keyword>
<dbReference type="PROSITE" id="PS00188">
    <property type="entry name" value="BIOTIN"/>
    <property type="match status" value="1"/>
</dbReference>
<dbReference type="PROSITE" id="PS00866">
    <property type="entry name" value="CPSASE_1"/>
    <property type="match status" value="1"/>
</dbReference>
<evidence type="ECO:0000313" key="10">
    <source>
        <dbReference type="EMBL" id="GAA0584554.1"/>
    </source>
</evidence>
<dbReference type="Pfam" id="PF21139">
    <property type="entry name" value="BT_MCC_alpha"/>
    <property type="match status" value="1"/>
</dbReference>
<feature type="domain" description="Lipoyl-binding" evidence="7">
    <location>
        <begin position="590"/>
        <end position="665"/>
    </location>
</feature>
<evidence type="ECO:0000256" key="3">
    <source>
        <dbReference type="ARBA" id="ARBA00022741"/>
    </source>
</evidence>
<dbReference type="InterPro" id="IPR005482">
    <property type="entry name" value="Biotin_COase_C"/>
</dbReference>
<keyword evidence="4 6" id="KW-0067">ATP-binding</keyword>
<comment type="cofactor">
    <cofactor evidence="1">
        <name>biotin</name>
        <dbReference type="ChEBI" id="CHEBI:57586"/>
    </cofactor>
</comment>
<proteinExistence type="predicted"/>
<dbReference type="PROSITE" id="PS50968">
    <property type="entry name" value="BIOTINYL_LIPOYL"/>
    <property type="match status" value="1"/>
</dbReference>
<dbReference type="Pfam" id="PF00289">
    <property type="entry name" value="Biotin_carb_N"/>
    <property type="match status" value="1"/>
</dbReference>
<dbReference type="InterPro" id="IPR011764">
    <property type="entry name" value="Biotin_carboxylation_dom"/>
</dbReference>
<dbReference type="PROSITE" id="PS50975">
    <property type="entry name" value="ATP_GRASP"/>
    <property type="match status" value="1"/>
</dbReference>
<dbReference type="InterPro" id="IPR016185">
    <property type="entry name" value="PreATP-grasp_dom_sf"/>
</dbReference>
<dbReference type="Gene3D" id="3.30.470.20">
    <property type="entry name" value="ATP-grasp fold, B domain"/>
    <property type="match status" value="1"/>
</dbReference>
<dbReference type="RefSeq" id="WP_343895508.1">
    <property type="nucleotide sequence ID" value="NZ_BAAAFZ010000029.1"/>
</dbReference>
<dbReference type="SUPFAM" id="SSF51230">
    <property type="entry name" value="Single hybrid motif"/>
    <property type="match status" value="1"/>
</dbReference>
<dbReference type="InterPro" id="IPR011053">
    <property type="entry name" value="Single_hybrid_motif"/>
</dbReference>
<name>A0ABN1F7Y2_9PROT</name>
<dbReference type="PANTHER" id="PTHR18866">
    <property type="entry name" value="CARBOXYLASE:PYRUVATE/ACETYL-COA/PROPIONYL-COA CARBOXYLASE"/>
    <property type="match status" value="1"/>
</dbReference>
<organism evidence="10 11">
    <name type="scientific">Craurococcus roseus</name>
    <dbReference type="NCBI Taxonomy" id="77585"/>
    <lineage>
        <taxon>Bacteria</taxon>
        <taxon>Pseudomonadati</taxon>
        <taxon>Pseudomonadota</taxon>
        <taxon>Alphaproteobacteria</taxon>
        <taxon>Acetobacterales</taxon>
        <taxon>Acetobacteraceae</taxon>
        <taxon>Craurococcus</taxon>
    </lineage>
</organism>
<dbReference type="InterPro" id="IPR001882">
    <property type="entry name" value="Biotin_BS"/>
</dbReference>
<dbReference type="InterPro" id="IPR048429">
    <property type="entry name" value="MCC_alpha_BT"/>
</dbReference>
<dbReference type="InterPro" id="IPR050856">
    <property type="entry name" value="Biotin_carboxylase_complex"/>
</dbReference>